<accession>A0AAX2S2J1</accession>
<dbReference type="InterPro" id="IPR011067">
    <property type="entry name" value="Plasmid_toxin/cell-grow_inhib"/>
</dbReference>
<dbReference type="RefSeq" id="WP_132994670.1">
    <property type="nucleotide sequence ID" value="NZ_CP186878.1"/>
</dbReference>
<dbReference type="Gene3D" id="2.30.30.110">
    <property type="match status" value="1"/>
</dbReference>
<sequence>MKNINKNTMSLKYQPKEKSVLMCDFSKFQSPEMTKVRPVVVIAKHKRNKELVTVIPLSTTEPQPLEKYHYALPVNPLPDKANIQCWAKCDMIYTVSISRLDRYKIGKRDYISPLVSDTDFQVIKNCTALALKLK</sequence>
<dbReference type="AlphaFoldDB" id="A0AAX2S2J1"/>
<dbReference type="Proteomes" id="UP000297565">
    <property type="component" value="Unassembled WGS sequence"/>
</dbReference>
<dbReference type="InterPro" id="IPR003477">
    <property type="entry name" value="PemK-like"/>
</dbReference>
<dbReference type="Pfam" id="PF02452">
    <property type="entry name" value="PemK_toxin"/>
    <property type="match status" value="1"/>
</dbReference>
<evidence type="ECO:0000313" key="1">
    <source>
        <dbReference type="EMBL" id="TEW29064.1"/>
    </source>
</evidence>
<protein>
    <recommendedName>
        <fullName evidence="3">Transcriptional modulator of MazE/toxin, MazF</fullName>
    </recommendedName>
</protein>
<reference evidence="1 2" key="1">
    <citation type="submission" date="2019-03" db="EMBL/GenBank/DDBJ databases">
        <title>Horizontal Gene Transfer Machinery in Histophilus somni.</title>
        <authorList>
            <person name="Mostafa Nazari M."/>
            <person name="Liljebjelke K."/>
        </authorList>
    </citation>
    <scope>NUCLEOTIDE SEQUENCE [LARGE SCALE GENOMIC DNA]</scope>
    <source>
        <strain evidence="1 2">UOC-EPH-KLM-04</strain>
    </source>
</reference>
<dbReference type="SUPFAM" id="SSF50118">
    <property type="entry name" value="Cell growth inhibitor/plasmid maintenance toxic component"/>
    <property type="match status" value="1"/>
</dbReference>
<gene>
    <name evidence="1" type="ORF">E2R48_07595</name>
</gene>
<dbReference type="EMBL" id="SNRV01000020">
    <property type="protein sequence ID" value="TEW29064.1"/>
    <property type="molecule type" value="Genomic_DNA"/>
</dbReference>
<comment type="caution">
    <text evidence="1">The sequence shown here is derived from an EMBL/GenBank/DDBJ whole genome shotgun (WGS) entry which is preliminary data.</text>
</comment>
<organism evidence="1 2">
    <name type="scientific">Histophilus somni</name>
    <name type="common">Haemophilus somnus</name>
    <dbReference type="NCBI Taxonomy" id="731"/>
    <lineage>
        <taxon>Bacteria</taxon>
        <taxon>Pseudomonadati</taxon>
        <taxon>Pseudomonadota</taxon>
        <taxon>Gammaproteobacteria</taxon>
        <taxon>Pasteurellales</taxon>
        <taxon>Pasteurellaceae</taxon>
        <taxon>Histophilus</taxon>
    </lineage>
</organism>
<evidence type="ECO:0000313" key="2">
    <source>
        <dbReference type="Proteomes" id="UP000297565"/>
    </source>
</evidence>
<name>A0AAX2S2J1_HISSO</name>
<dbReference type="GO" id="GO:0003677">
    <property type="term" value="F:DNA binding"/>
    <property type="evidence" value="ECO:0007669"/>
    <property type="project" value="InterPro"/>
</dbReference>
<evidence type="ECO:0008006" key="3">
    <source>
        <dbReference type="Google" id="ProtNLM"/>
    </source>
</evidence>
<proteinExistence type="predicted"/>